<dbReference type="FunFam" id="3.40.1180.10:FF:000001">
    <property type="entry name" value="(2E,6E)-farnesyl-diphosphate-specific ditrans,polycis-undecaprenyl-diphosphate synthase"/>
    <property type="match status" value="1"/>
</dbReference>
<dbReference type="NCBIfam" id="TIGR00055">
    <property type="entry name" value="uppS"/>
    <property type="match status" value="1"/>
</dbReference>
<keyword evidence="4" id="KW-1185">Reference proteome</keyword>
<feature type="binding site" evidence="2">
    <location>
        <position position="222"/>
    </location>
    <ligand>
        <name>Mg(2+)</name>
        <dbReference type="ChEBI" id="CHEBI:18420"/>
    </ligand>
</feature>
<dbReference type="InterPro" id="IPR001441">
    <property type="entry name" value="UPP_synth-like"/>
</dbReference>
<reference evidence="4" key="1">
    <citation type="submission" date="2015-01" db="EMBL/GenBank/DDBJ databases">
        <authorList>
            <person name="Manzoor Shahid"/>
            <person name="Zubair Saima"/>
        </authorList>
    </citation>
    <scope>NUCLEOTIDE SEQUENCE [LARGE SCALE GENOMIC DNA]</scope>
    <source>
        <strain evidence="4">Sp3</strain>
    </source>
</reference>
<feature type="active site" description="Proton acceptor" evidence="2">
    <location>
        <position position="83"/>
    </location>
</feature>
<dbReference type="InterPro" id="IPR018520">
    <property type="entry name" value="UPP_synth-like_CS"/>
</dbReference>
<feature type="binding site" evidence="2">
    <location>
        <position position="203"/>
    </location>
    <ligand>
        <name>substrate</name>
    </ligand>
</feature>
<evidence type="ECO:0000313" key="4">
    <source>
        <dbReference type="Proteomes" id="UP000046155"/>
    </source>
</evidence>
<dbReference type="PANTHER" id="PTHR10291:SF0">
    <property type="entry name" value="DEHYDRODOLICHYL DIPHOSPHATE SYNTHASE 2"/>
    <property type="match status" value="1"/>
</dbReference>
<feature type="binding site" evidence="2">
    <location>
        <begin position="36"/>
        <end position="39"/>
    </location>
    <ligand>
        <name>substrate</name>
    </ligand>
</feature>
<name>A0A0B7MGK9_9FIRM</name>
<dbReference type="Pfam" id="PF01255">
    <property type="entry name" value="Prenyltransf"/>
    <property type="match status" value="1"/>
</dbReference>
<comment type="subunit">
    <text evidence="2">Homodimer.</text>
</comment>
<dbReference type="PANTHER" id="PTHR10291">
    <property type="entry name" value="DEHYDRODOLICHYL DIPHOSPHATE SYNTHASE FAMILY MEMBER"/>
    <property type="match status" value="1"/>
</dbReference>
<dbReference type="SUPFAM" id="SSF64005">
    <property type="entry name" value="Undecaprenyl diphosphate synthase"/>
    <property type="match status" value="1"/>
</dbReference>
<dbReference type="Gene3D" id="3.40.1180.10">
    <property type="entry name" value="Decaprenyl diphosphate synthase-like"/>
    <property type="match status" value="1"/>
</dbReference>
<evidence type="ECO:0000256" key="1">
    <source>
        <dbReference type="ARBA" id="ARBA00022679"/>
    </source>
</evidence>
<comment type="function">
    <text evidence="2">Catalyzes the condensation of isopentenyl diphosphate (IPP) with allylic pyrophosphates generating different type of terpenoids.</text>
</comment>
<dbReference type="AlphaFoldDB" id="A0A0B7MGK9"/>
<dbReference type="GO" id="GO:0045547">
    <property type="term" value="F:ditrans,polycis-polyprenyl diphosphate synthase [(2E,6E)-farnesyl diphosphate specific] activity"/>
    <property type="evidence" value="ECO:0007669"/>
    <property type="project" value="TreeGrafter"/>
</dbReference>
<dbReference type="GO" id="GO:0016094">
    <property type="term" value="P:polyprenol biosynthetic process"/>
    <property type="evidence" value="ECO:0007669"/>
    <property type="project" value="TreeGrafter"/>
</dbReference>
<evidence type="ECO:0000256" key="2">
    <source>
        <dbReference type="HAMAP-Rule" id="MF_01139"/>
    </source>
</evidence>
<feature type="binding site" evidence="2">
    <location>
        <begin position="80"/>
        <end position="82"/>
    </location>
    <ligand>
        <name>substrate</name>
    </ligand>
</feature>
<comment type="cofactor">
    <cofactor evidence="2">
        <name>Mg(2+)</name>
        <dbReference type="ChEBI" id="CHEBI:18420"/>
    </cofactor>
    <text evidence="2">Binds 2 magnesium ions per subunit.</text>
</comment>
<comment type="similarity">
    <text evidence="2">Belongs to the UPP synthase family.</text>
</comment>
<dbReference type="CDD" id="cd00475">
    <property type="entry name" value="Cis_IPPS"/>
    <property type="match status" value="1"/>
</dbReference>
<dbReference type="NCBIfam" id="NF011405">
    <property type="entry name" value="PRK14830.1"/>
    <property type="match status" value="1"/>
</dbReference>
<feature type="binding site" evidence="2">
    <location>
        <position position="35"/>
    </location>
    <ligand>
        <name>Mg(2+)</name>
        <dbReference type="ChEBI" id="CHEBI:18420"/>
    </ligand>
</feature>
<keyword evidence="1 2" id="KW-0808">Transferase</keyword>
<feature type="binding site" evidence="2">
    <location>
        <position position="48"/>
    </location>
    <ligand>
        <name>substrate</name>
    </ligand>
</feature>
<feature type="binding site" evidence="2">
    <location>
        <position position="40"/>
    </location>
    <ligand>
        <name>substrate</name>
    </ligand>
</feature>
<evidence type="ECO:0000313" key="3">
    <source>
        <dbReference type="EMBL" id="CEO87353.1"/>
    </source>
</evidence>
<gene>
    <name evidence="3" type="primary">ispU</name>
    <name evidence="3" type="ORF">SSCH_100041</name>
</gene>
<protein>
    <recommendedName>
        <fullName evidence="2">Isoprenyl transferase</fullName>
        <ecNumber evidence="2">2.5.1.-</ecNumber>
    </recommendedName>
</protein>
<dbReference type="InterPro" id="IPR036424">
    <property type="entry name" value="UPP_synth-like_sf"/>
</dbReference>
<dbReference type="PROSITE" id="PS01066">
    <property type="entry name" value="UPP_SYNTHASE"/>
    <property type="match status" value="1"/>
</dbReference>
<dbReference type="GO" id="GO:0000287">
    <property type="term" value="F:magnesium ion binding"/>
    <property type="evidence" value="ECO:0007669"/>
    <property type="project" value="UniProtKB-UniRule"/>
</dbReference>
<dbReference type="RefSeq" id="WP_156971993.1">
    <property type="nucleotide sequence ID" value="NZ_CDRZ01000002.1"/>
</dbReference>
<feature type="binding site" evidence="2">
    <location>
        <begin position="209"/>
        <end position="211"/>
    </location>
    <ligand>
        <name>substrate</name>
    </ligand>
</feature>
<organism evidence="3 4">
    <name type="scientific">Syntrophaceticus schinkii</name>
    <dbReference type="NCBI Taxonomy" id="499207"/>
    <lineage>
        <taxon>Bacteria</taxon>
        <taxon>Bacillati</taxon>
        <taxon>Bacillota</taxon>
        <taxon>Clostridia</taxon>
        <taxon>Thermoanaerobacterales</taxon>
        <taxon>Thermoanaerobacterales Family III. Incertae Sedis</taxon>
        <taxon>Syntrophaceticus</taxon>
    </lineage>
</organism>
<proteinExistence type="inferred from homology"/>
<feature type="binding site" evidence="2">
    <location>
        <position position="52"/>
    </location>
    <ligand>
        <name>substrate</name>
    </ligand>
</feature>
<keyword evidence="2" id="KW-0460">Magnesium</keyword>
<sequence length="256" mass="29349">MENIIKSIFPKNKQDNSRNNLERSRLPHHVAIIMDGNGRWAQEKGLPRGAGHRAGMESLRAAVELCLDLGINILSVFAFSTENWKRPQEEVSILMGLLYEYIHKELDELHKEQVQVRAVGRISDLPSMAQREIKRAQDLTSNNKKLILNIALNYGGRTEIIDAARSIAQLAVEGKLSPDEITEEVFQKHLYTGDLPDPDLLIRPAGELRISNYLLWQIAYTEFYSTSVYWPDFRKEEFLLALLSYQGRKRRFGGLK</sequence>
<dbReference type="Proteomes" id="UP000046155">
    <property type="component" value="Unassembled WGS sequence"/>
</dbReference>
<accession>A0A0B7MGK9</accession>
<keyword evidence="2" id="KW-0479">Metal-binding</keyword>
<feature type="active site" evidence="2">
    <location>
        <position position="35"/>
    </location>
</feature>
<dbReference type="EMBL" id="CDRZ01000002">
    <property type="protein sequence ID" value="CEO87353.1"/>
    <property type="molecule type" value="Genomic_DNA"/>
</dbReference>
<dbReference type="EC" id="2.5.1.-" evidence="2"/>
<dbReference type="HAMAP" id="MF_01139">
    <property type="entry name" value="ISPT"/>
    <property type="match status" value="1"/>
</dbReference>
<feature type="binding site" evidence="2">
    <location>
        <position position="86"/>
    </location>
    <ligand>
        <name>substrate</name>
    </ligand>
</feature>
<feature type="binding site" evidence="2">
    <location>
        <position position="84"/>
    </location>
    <ligand>
        <name>substrate</name>
    </ligand>
</feature>
<dbReference type="OrthoDB" id="4191603at2"/>